<dbReference type="AlphaFoldDB" id="A0A0E9PFM7"/>
<proteinExistence type="predicted"/>
<evidence type="ECO:0000313" key="1">
    <source>
        <dbReference type="EMBL" id="JAH02668.1"/>
    </source>
</evidence>
<organism evidence="1">
    <name type="scientific">Anguilla anguilla</name>
    <name type="common">European freshwater eel</name>
    <name type="synonym">Muraena anguilla</name>
    <dbReference type="NCBI Taxonomy" id="7936"/>
    <lineage>
        <taxon>Eukaryota</taxon>
        <taxon>Metazoa</taxon>
        <taxon>Chordata</taxon>
        <taxon>Craniata</taxon>
        <taxon>Vertebrata</taxon>
        <taxon>Euteleostomi</taxon>
        <taxon>Actinopterygii</taxon>
        <taxon>Neopterygii</taxon>
        <taxon>Teleostei</taxon>
        <taxon>Anguilliformes</taxon>
        <taxon>Anguillidae</taxon>
        <taxon>Anguilla</taxon>
    </lineage>
</organism>
<protein>
    <submittedName>
        <fullName evidence="1">Uncharacterized protein</fullName>
    </submittedName>
</protein>
<dbReference type="EMBL" id="GBXM01105909">
    <property type="protein sequence ID" value="JAH02668.1"/>
    <property type="molecule type" value="Transcribed_RNA"/>
</dbReference>
<name>A0A0E9PFM7_ANGAN</name>
<sequence length="34" mass="3894">MVPSVFAVTLTWTLTQQDNWSLQRHQSPFLGTGF</sequence>
<accession>A0A0E9PFM7</accession>
<reference evidence="1" key="1">
    <citation type="submission" date="2014-11" db="EMBL/GenBank/DDBJ databases">
        <authorList>
            <person name="Amaro Gonzalez C."/>
        </authorList>
    </citation>
    <scope>NUCLEOTIDE SEQUENCE</scope>
</reference>
<reference evidence="1" key="2">
    <citation type="journal article" date="2015" name="Fish Shellfish Immunol.">
        <title>Early steps in the European eel (Anguilla anguilla)-Vibrio vulnificus interaction in the gills: Role of the RtxA13 toxin.</title>
        <authorList>
            <person name="Callol A."/>
            <person name="Pajuelo D."/>
            <person name="Ebbesson L."/>
            <person name="Teles M."/>
            <person name="MacKenzie S."/>
            <person name="Amaro C."/>
        </authorList>
    </citation>
    <scope>NUCLEOTIDE SEQUENCE</scope>
</reference>